<organism evidence="12 13">
    <name type="scientific">Candidatus Mediterraneibacter pullicola</name>
    <dbReference type="NCBI Taxonomy" id="2838682"/>
    <lineage>
        <taxon>Bacteria</taxon>
        <taxon>Bacillati</taxon>
        <taxon>Bacillota</taxon>
        <taxon>Clostridia</taxon>
        <taxon>Lachnospirales</taxon>
        <taxon>Lachnospiraceae</taxon>
        <taxon>Mediterraneibacter</taxon>
    </lineage>
</organism>
<dbReference type="GO" id="GO:0016301">
    <property type="term" value="F:kinase activity"/>
    <property type="evidence" value="ECO:0007669"/>
    <property type="project" value="UniProtKB-KW"/>
</dbReference>
<keyword evidence="12" id="KW-0762">Sugar transport</keyword>
<evidence type="ECO:0000256" key="2">
    <source>
        <dbReference type="ARBA" id="ARBA00022448"/>
    </source>
</evidence>
<dbReference type="PANTHER" id="PTHR36203:SF1">
    <property type="entry name" value="ASCORBATE-SPECIFIC PTS SYSTEM EIIA COMPONENT"/>
    <property type="match status" value="1"/>
</dbReference>
<evidence type="ECO:0000313" key="13">
    <source>
        <dbReference type="Proteomes" id="UP000824223"/>
    </source>
</evidence>
<keyword evidence="6" id="KW-0598">Phosphotransferase system</keyword>
<dbReference type="InterPro" id="IPR016152">
    <property type="entry name" value="PTrfase/Anion_transptr"/>
</dbReference>
<dbReference type="SUPFAM" id="SSF55804">
    <property type="entry name" value="Phoshotransferase/anion transport protein"/>
    <property type="match status" value="1"/>
</dbReference>
<dbReference type="Pfam" id="PF00359">
    <property type="entry name" value="PTS_EIIA_2"/>
    <property type="match status" value="1"/>
</dbReference>
<evidence type="ECO:0000259" key="11">
    <source>
        <dbReference type="PROSITE" id="PS51094"/>
    </source>
</evidence>
<evidence type="ECO:0000256" key="6">
    <source>
        <dbReference type="ARBA" id="ARBA00022683"/>
    </source>
</evidence>
<dbReference type="GO" id="GO:0009401">
    <property type="term" value="P:phosphoenolpyruvate-dependent sugar phosphotransferase system"/>
    <property type="evidence" value="ECO:0007669"/>
    <property type="project" value="UniProtKB-KW"/>
</dbReference>
<dbReference type="AlphaFoldDB" id="A0A9D2H8J6"/>
<evidence type="ECO:0000256" key="7">
    <source>
        <dbReference type="ARBA" id="ARBA00022777"/>
    </source>
</evidence>
<gene>
    <name evidence="12" type="ORF">H9798_06050</name>
</gene>
<keyword evidence="5" id="KW-0808">Transferase</keyword>
<dbReference type="InterPro" id="IPR051351">
    <property type="entry name" value="Ascorbate-PTS_EIIA_comp"/>
</dbReference>
<evidence type="ECO:0000256" key="5">
    <source>
        <dbReference type="ARBA" id="ARBA00022679"/>
    </source>
</evidence>
<reference evidence="12" key="2">
    <citation type="submission" date="2021-04" db="EMBL/GenBank/DDBJ databases">
        <authorList>
            <person name="Gilroy R."/>
        </authorList>
    </citation>
    <scope>NUCLEOTIDE SEQUENCE</scope>
    <source>
        <strain evidence="12">ChiSjej2B20-11307</strain>
    </source>
</reference>
<comment type="caution">
    <text evidence="12">The sequence shown here is derived from an EMBL/GenBank/DDBJ whole genome shotgun (WGS) entry which is preliminary data.</text>
</comment>
<evidence type="ECO:0000256" key="10">
    <source>
        <dbReference type="ARBA" id="ARBA00042072"/>
    </source>
</evidence>
<dbReference type="PANTHER" id="PTHR36203">
    <property type="entry name" value="ASCORBATE-SPECIFIC PTS SYSTEM EIIA COMPONENT"/>
    <property type="match status" value="1"/>
</dbReference>
<evidence type="ECO:0000256" key="4">
    <source>
        <dbReference type="ARBA" id="ARBA00022553"/>
    </source>
</evidence>
<evidence type="ECO:0000256" key="1">
    <source>
        <dbReference type="ARBA" id="ARBA00004496"/>
    </source>
</evidence>
<evidence type="ECO:0000256" key="9">
    <source>
        <dbReference type="ARBA" id="ARBA00041175"/>
    </source>
</evidence>
<keyword evidence="2" id="KW-0813">Transport</keyword>
<protein>
    <recommendedName>
        <fullName evidence="9">Ascorbate-specific PTS system EIIA component</fullName>
    </recommendedName>
    <alternativeName>
        <fullName evidence="10">Ascorbate-specific phosphotransferase enzyme IIA component</fullName>
    </alternativeName>
</protein>
<comment type="function">
    <text evidence="8">The phosphoenolpyruvate-dependent sugar phosphotransferase system (sugar PTS), a major carbohydrate active transport system, catalyzes the phosphorylation of incoming sugar substrates concomitantly with their translocation across the cell membrane. The enzyme II UlaABC PTS system is involved in ascorbate transport.</text>
</comment>
<dbReference type="EMBL" id="DXAK01000030">
    <property type="protein sequence ID" value="HJA06697.1"/>
    <property type="molecule type" value="Genomic_DNA"/>
</dbReference>
<dbReference type="Gene3D" id="3.40.930.10">
    <property type="entry name" value="Mannitol-specific EII, Chain A"/>
    <property type="match status" value="1"/>
</dbReference>
<proteinExistence type="predicted"/>
<keyword evidence="4" id="KW-0597">Phosphoprotein</keyword>
<reference evidence="12" key="1">
    <citation type="journal article" date="2021" name="PeerJ">
        <title>Extensive microbial diversity within the chicken gut microbiome revealed by metagenomics and culture.</title>
        <authorList>
            <person name="Gilroy R."/>
            <person name="Ravi A."/>
            <person name="Getino M."/>
            <person name="Pursley I."/>
            <person name="Horton D.L."/>
            <person name="Alikhan N.F."/>
            <person name="Baker D."/>
            <person name="Gharbi K."/>
            <person name="Hall N."/>
            <person name="Watson M."/>
            <person name="Adriaenssens E.M."/>
            <person name="Foster-Nyarko E."/>
            <person name="Jarju S."/>
            <person name="Secka A."/>
            <person name="Antonio M."/>
            <person name="Oren A."/>
            <person name="Chaudhuri R.R."/>
            <person name="La Ragione R."/>
            <person name="Hildebrand F."/>
            <person name="Pallen M.J."/>
        </authorList>
    </citation>
    <scope>NUCLEOTIDE SEQUENCE</scope>
    <source>
        <strain evidence="12">ChiSjej2B20-11307</strain>
    </source>
</reference>
<evidence type="ECO:0000256" key="3">
    <source>
        <dbReference type="ARBA" id="ARBA00022490"/>
    </source>
</evidence>
<dbReference type="PROSITE" id="PS51094">
    <property type="entry name" value="PTS_EIIA_TYPE_2"/>
    <property type="match status" value="1"/>
</dbReference>
<keyword evidence="7" id="KW-0418">Kinase</keyword>
<dbReference type="CDD" id="cd00211">
    <property type="entry name" value="PTS_IIA_fru"/>
    <property type="match status" value="1"/>
</dbReference>
<feature type="domain" description="PTS EIIA type-2" evidence="11">
    <location>
        <begin position="4"/>
        <end position="147"/>
    </location>
</feature>
<keyword evidence="3" id="KW-0963">Cytoplasm</keyword>
<dbReference type="Proteomes" id="UP000824223">
    <property type="component" value="Unassembled WGS sequence"/>
</dbReference>
<dbReference type="InterPro" id="IPR002178">
    <property type="entry name" value="PTS_EIIA_type-2_dom"/>
</dbReference>
<comment type="subcellular location">
    <subcellularLocation>
        <location evidence="1">Cytoplasm</location>
    </subcellularLocation>
</comment>
<accession>A0A9D2H8J6</accession>
<sequence length="148" mass="16178">MLSEYLNEKTIQTNIRADDWRQAIRKAGQILVDDGSVQSTYVDAMIRNGEENGGYFVLVPGVAIPHAKSESGVNKVGMSLMTLENPVNFLESPNNPVKLVICLAAVDNSTHIDALKLLAAFLGDECRVAEVMAAKDGKEVIEILKQYN</sequence>
<evidence type="ECO:0000313" key="12">
    <source>
        <dbReference type="EMBL" id="HJA06697.1"/>
    </source>
</evidence>
<evidence type="ECO:0000256" key="8">
    <source>
        <dbReference type="ARBA" id="ARBA00037387"/>
    </source>
</evidence>
<dbReference type="GO" id="GO:0005737">
    <property type="term" value="C:cytoplasm"/>
    <property type="evidence" value="ECO:0007669"/>
    <property type="project" value="UniProtKB-SubCell"/>
</dbReference>
<name>A0A9D2H8J6_9FIRM</name>